<dbReference type="InterPro" id="IPR005801">
    <property type="entry name" value="ADC_synthase"/>
</dbReference>
<dbReference type="GO" id="GO:0005737">
    <property type="term" value="C:cytoplasm"/>
    <property type="evidence" value="ECO:0007669"/>
    <property type="project" value="TreeGrafter"/>
</dbReference>
<proteinExistence type="predicted"/>
<evidence type="ECO:0000259" key="2">
    <source>
        <dbReference type="Pfam" id="PF00425"/>
    </source>
</evidence>
<dbReference type="Proteomes" id="UP000501387">
    <property type="component" value="Chromosome"/>
</dbReference>
<dbReference type="KEGG" id="lins:G7067_09930"/>
<evidence type="ECO:0000256" key="1">
    <source>
        <dbReference type="SAM" id="MobiDB-lite"/>
    </source>
</evidence>
<sequence length="361" mass="39017">MLRFGGALVTGAHGTDSAHEERLVAEGYSDRDDPAIRERTQDDGWGVRRTQDDGWGVRRTRDDGWVGTSTQDASRLGAQWRHSDAEYCARVAEGKSAIADGDAYVLCLTDTATMRGHFDPLDLYLSLRNRGGAIRGGVIVAGDRALVSASPERFLSVQGSTVATHPIKGTRPRSADPERDREYAAELAADPKELAENLMIVDLMRNDLSRVCTPASVRVDGFRYVETHPHVHQLVSTVSGDLDLRFDTVDAISVTFPGGSMTGAPKRRAVEILAEMEAGPRGLYSGCFGWLDVRGDAELAMTIRGIELREPDSATGRFRQARVGAGGGITADSEPAAELREKHLKAAPLLAALAEVSARYS</sequence>
<dbReference type="PANTHER" id="PTHR11236">
    <property type="entry name" value="AMINOBENZOATE/ANTHRANILATE SYNTHASE"/>
    <property type="match status" value="1"/>
</dbReference>
<keyword evidence="4" id="KW-1185">Reference proteome</keyword>
<name>A0A6G8FK42_9MICO</name>
<gene>
    <name evidence="3" type="ORF">G7067_09930</name>
</gene>
<reference evidence="3 4" key="1">
    <citation type="submission" date="2020-03" db="EMBL/GenBank/DDBJ databases">
        <title>Leucobacter sp. nov., isolated from beetles.</title>
        <authorList>
            <person name="Hyun D.-W."/>
            <person name="Bae J.-W."/>
        </authorList>
    </citation>
    <scope>NUCLEOTIDE SEQUENCE [LARGE SCALE GENOMIC DNA]</scope>
    <source>
        <strain evidence="3 4">HDW9B</strain>
    </source>
</reference>
<protein>
    <submittedName>
        <fullName evidence="3">Anthranilate synthase component I family protein</fullName>
    </submittedName>
</protein>
<dbReference type="Gene3D" id="3.60.120.10">
    <property type="entry name" value="Anthranilate synthase"/>
    <property type="match status" value="1"/>
</dbReference>
<organism evidence="3 4">
    <name type="scientific">Leucobacter insecticola</name>
    <dbReference type="NCBI Taxonomy" id="2714934"/>
    <lineage>
        <taxon>Bacteria</taxon>
        <taxon>Bacillati</taxon>
        <taxon>Actinomycetota</taxon>
        <taxon>Actinomycetes</taxon>
        <taxon>Micrococcales</taxon>
        <taxon>Microbacteriaceae</taxon>
        <taxon>Leucobacter</taxon>
    </lineage>
</organism>
<feature type="domain" description="Chorismate-utilising enzyme C-terminal" evidence="2">
    <location>
        <begin position="84"/>
        <end position="345"/>
    </location>
</feature>
<dbReference type="Pfam" id="PF00425">
    <property type="entry name" value="Chorismate_bind"/>
    <property type="match status" value="1"/>
</dbReference>
<evidence type="ECO:0000313" key="3">
    <source>
        <dbReference type="EMBL" id="QIM16649.1"/>
    </source>
</evidence>
<dbReference type="GO" id="GO:0046820">
    <property type="term" value="F:4-amino-4-deoxychorismate synthase activity"/>
    <property type="evidence" value="ECO:0007669"/>
    <property type="project" value="TreeGrafter"/>
</dbReference>
<evidence type="ECO:0000313" key="4">
    <source>
        <dbReference type="Proteomes" id="UP000501387"/>
    </source>
</evidence>
<dbReference type="InterPro" id="IPR015890">
    <property type="entry name" value="Chorismate_C"/>
</dbReference>
<dbReference type="GO" id="GO:0000162">
    <property type="term" value="P:L-tryptophan biosynthetic process"/>
    <property type="evidence" value="ECO:0007669"/>
    <property type="project" value="TreeGrafter"/>
</dbReference>
<dbReference type="PRINTS" id="PR00095">
    <property type="entry name" value="ANTSNTHASEI"/>
</dbReference>
<dbReference type="PANTHER" id="PTHR11236:SF18">
    <property type="entry name" value="AMINODEOXYCHORISMATE SYNTHASE"/>
    <property type="match status" value="1"/>
</dbReference>
<dbReference type="SUPFAM" id="SSF56322">
    <property type="entry name" value="ADC synthase"/>
    <property type="match status" value="1"/>
</dbReference>
<dbReference type="AlphaFoldDB" id="A0A6G8FK42"/>
<dbReference type="InterPro" id="IPR019999">
    <property type="entry name" value="Anth_synth_I-like"/>
</dbReference>
<dbReference type="EMBL" id="CP049934">
    <property type="protein sequence ID" value="QIM16649.1"/>
    <property type="molecule type" value="Genomic_DNA"/>
</dbReference>
<dbReference type="GO" id="GO:0008153">
    <property type="term" value="P:4-aminobenzoate biosynthetic process"/>
    <property type="evidence" value="ECO:0007669"/>
    <property type="project" value="TreeGrafter"/>
</dbReference>
<accession>A0A6G8FK42</accession>
<feature type="region of interest" description="Disordered" evidence="1">
    <location>
        <begin position="160"/>
        <end position="179"/>
    </location>
</feature>